<dbReference type="GeneID" id="63802343"/>
<dbReference type="InterPro" id="IPR036259">
    <property type="entry name" value="MFS_trans_sf"/>
</dbReference>
<evidence type="ECO:0000256" key="4">
    <source>
        <dbReference type="ARBA" id="ARBA00022989"/>
    </source>
</evidence>
<proteinExistence type="predicted"/>
<organism evidence="7 8">
    <name type="scientific">Linderina pennispora</name>
    <dbReference type="NCBI Taxonomy" id="61395"/>
    <lineage>
        <taxon>Eukaryota</taxon>
        <taxon>Fungi</taxon>
        <taxon>Fungi incertae sedis</taxon>
        <taxon>Zoopagomycota</taxon>
        <taxon>Kickxellomycotina</taxon>
        <taxon>Kickxellomycetes</taxon>
        <taxon>Kickxellales</taxon>
        <taxon>Kickxellaceae</taxon>
        <taxon>Linderina</taxon>
    </lineage>
</organism>
<keyword evidence="5 6" id="KW-0472">Membrane</keyword>
<dbReference type="OrthoDB" id="2985014at2759"/>
<gene>
    <name evidence="7" type="ORF">DL89DRAFT_259546</name>
</gene>
<evidence type="ECO:0000256" key="6">
    <source>
        <dbReference type="SAM" id="Phobius"/>
    </source>
</evidence>
<dbReference type="RefSeq" id="XP_040741571.1">
    <property type="nucleotide sequence ID" value="XM_040885695.1"/>
</dbReference>
<dbReference type="SUPFAM" id="SSF103473">
    <property type="entry name" value="MFS general substrate transporter"/>
    <property type="match status" value="1"/>
</dbReference>
<evidence type="ECO:0000256" key="1">
    <source>
        <dbReference type="ARBA" id="ARBA00004141"/>
    </source>
</evidence>
<dbReference type="GO" id="GO:0022857">
    <property type="term" value="F:transmembrane transporter activity"/>
    <property type="evidence" value="ECO:0007669"/>
    <property type="project" value="InterPro"/>
</dbReference>
<dbReference type="AlphaFoldDB" id="A0A1Y1W3F1"/>
<feature type="transmembrane region" description="Helical" evidence="6">
    <location>
        <begin position="200"/>
        <end position="221"/>
    </location>
</feature>
<protein>
    <submittedName>
        <fullName evidence="7">MFS general substrate transporter</fullName>
    </submittedName>
</protein>
<reference evidence="7 8" key="1">
    <citation type="submission" date="2016-07" db="EMBL/GenBank/DDBJ databases">
        <title>Pervasive Adenine N6-methylation of Active Genes in Fungi.</title>
        <authorList>
            <consortium name="DOE Joint Genome Institute"/>
            <person name="Mondo S.J."/>
            <person name="Dannebaum R.O."/>
            <person name="Kuo R.C."/>
            <person name="Labutti K."/>
            <person name="Haridas S."/>
            <person name="Kuo A."/>
            <person name="Salamov A."/>
            <person name="Ahrendt S.R."/>
            <person name="Lipzen A."/>
            <person name="Sullivan W."/>
            <person name="Andreopoulos W.B."/>
            <person name="Clum A."/>
            <person name="Lindquist E."/>
            <person name="Daum C."/>
            <person name="Ramamoorthy G.K."/>
            <person name="Gryganskyi A."/>
            <person name="Culley D."/>
            <person name="Magnuson J.K."/>
            <person name="James T.Y."/>
            <person name="O'Malley M.A."/>
            <person name="Stajich J.E."/>
            <person name="Spatafora J.W."/>
            <person name="Visel A."/>
            <person name="Grigoriev I.V."/>
        </authorList>
    </citation>
    <scope>NUCLEOTIDE SEQUENCE [LARGE SCALE GENOMIC DNA]</scope>
    <source>
        <strain evidence="7 8">ATCC 12442</strain>
    </source>
</reference>
<comment type="caution">
    <text evidence="7">The sequence shown here is derived from an EMBL/GenBank/DDBJ whole genome shotgun (WGS) entry which is preliminary data.</text>
</comment>
<dbReference type="InterPro" id="IPR011701">
    <property type="entry name" value="MFS"/>
</dbReference>
<dbReference type="Proteomes" id="UP000193922">
    <property type="component" value="Unassembled WGS sequence"/>
</dbReference>
<dbReference type="Pfam" id="PF07690">
    <property type="entry name" value="MFS_1"/>
    <property type="match status" value="1"/>
</dbReference>
<accession>A0A1Y1W3F1</accession>
<sequence>MHGTQYNTLLGLSTAVFLVFQIPLNFLFRKLGARKYMPTTLFLSGCLSVLVLAIKNYGGFLAIRLIEGVFLSGFTCSVFYSLSLWYPQKYLVTRVSWVIASSMHLGNHLCGYGYRIFWMYFFFGLLAIASGIYGYVFTSDYPDTAKYLNDEERELIGRILRTTHMLTSDRSAISRKQVIQAINWAPIILKSVGYSTTVTAGLMLIPAILAFIMIMLANFFVRKLGKIGYFQILMSVHVHSYIAYWRCRCAKQDCTHHITVVVGPAWLNVNQRGADRSALSNGFAIVATSLGGTANGYAYLNSDAPLYIKGNSSNFALTGVAIICTVILMVNFKKENRRRDQNPMDASHMPPDEIAALGNDSPMFRYTL</sequence>
<dbReference type="Gene3D" id="1.20.1250.20">
    <property type="entry name" value="MFS general substrate transporter like domains"/>
    <property type="match status" value="1"/>
</dbReference>
<keyword evidence="3 6" id="KW-0812">Transmembrane</keyword>
<evidence type="ECO:0000256" key="3">
    <source>
        <dbReference type="ARBA" id="ARBA00022692"/>
    </source>
</evidence>
<keyword evidence="8" id="KW-1185">Reference proteome</keyword>
<feature type="transmembrane region" description="Helical" evidence="6">
    <location>
        <begin position="117"/>
        <end position="136"/>
    </location>
</feature>
<dbReference type="STRING" id="61395.A0A1Y1W3F1"/>
<feature type="transmembrane region" description="Helical" evidence="6">
    <location>
        <begin position="312"/>
        <end position="332"/>
    </location>
</feature>
<dbReference type="EMBL" id="MCFD01000012">
    <property type="protein sequence ID" value="ORX67684.1"/>
    <property type="molecule type" value="Genomic_DNA"/>
</dbReference>
<dbReference type="PANTHER" id="PTHR43791">
    <property type="entry name" value="PERMEASE-RELATED"/>
    <property type="match status" value="1"/>
</dbReference>
<feature type="transmembrane region" description="Helical" evidence="6">
    <location>
        <begin position="40"/>
        <end position="63"/>
    </location>
</feature>
<evidence type="ECO:0000256" key="5">
    <source>
        <dbReference type="ARBA" id="ARBA00023136"/>
    </source>
</evidence>
<evidence type="ECO:0000313" key="8">
    <source>
        <dbReference type="Proteomes" id="UP000193922"/>
    </source>
</evidence>
<dbReference type="GO" id="GO:0016020">
    <property type="term" value="C:membrane"/>
    <property type="evidence" value="ECO:0007669"/>
    <property type="project" value="UniProtKB-SubCell"/>
</dbReference>
<name>A0A1Y1W3F1_9FUNG</name>
<evidence type="ECO:0000256" key="2">
    <source>
        <dbReference type="ARBA" id="ARBA00022448"/>
    </source>
</evidence>
<dbReference type="PANTHER" id="PTHR43791:SF36">
    <property type="entry name" value="TRANSPORTER, PUTATIVE (AFU_ORTHOLOGUE AFUA_6G08340)-RELATED"/>
    <property type="match status" value="1"/>
</dbReference>
<evidence type="ECO:0000313" key="7">
    <source>
        <dbReference type="EMBL" id="ORX67684.1"/>
    </source>
</evidence>
<feature type="transmembrane region" description="Helical" evidence="6">
    <location>
        <begin position="69"/>
        <end position="86"/>
    </location>
</feature>
<feature type="transmembrane region" description="Helical" evidence="6">
    <location>
        <begin position="6"/>
        <end position="28"/>
    </location>
</feature>
<keyword evidence="2" id="KW-0813">Transport</keyword>
<keyword evidence="4 6" id="KW-1133">Transmembrane helix</keyword>
<comment type="subcellular location">
    <subcellularLocation>
        <location evidence="1">Membrane</location>
        <topology evidence="1">Multi-pass membrane protein</topology>
    </subcellularLocation>
</comment>
<feature type="transmembrane region" description="Helical" evidence="6">
    <location>
        <begin position="278"/>
        <end position="300"/>
    </location>
</feature>